<evidence type="ECO:0000313" key="3">
    <source>
        <dbReference type="EMBL" id="GEO29064.1"/>
    </source>
</evidence>
<dbReference type="AlphaFoldDB" id="A0A512CXZ2"/>
<dbReference type="OrthoDB" id="267918at2"/>
<evidence type="ECO:0000256" key="1">
    <source>
        <dbReference type="ARBA" id="ARBA00008791"/>
    </source>
</evidence>
<dbReference type="Proteomes" id="UP000321534">
    <property type="component" value="Unassembled WGS sequence"/>
</dbReference>
<proteinExistence type="inferred from homology"/>
<comment type="similarity">
    <text evidence="1">Belongs to the universal stress protein A family.</text>
</comment>
<feature type="domain" description="UspA" evidence="2">
    <location>
        <begin position="168"/>
        <end position="307"/>
    </location>
</feature>
<reference evidence="3 4" key="1">
    <citation type="submission" date="2019-07" db="EMBL/GenBank/DDBJ databases">
        <title>Whole genome shotgun sequence of Terrabacter aerolatus NBRC 106305.</title>
        <authorList>
            <person name="Hosoyama A."/>
            <person name="Uohara A."/>
            <person name="Ohji S."/>
            <person name="Ichikawa N."/>
        </authorList>
    </citation>
    <scope>NUCLEOTIDE SEQUENCE [LARGE SCALE GENOMIC DNA]</scope>
    <source>
        <strain evidence="3 4">NBRC 106305</strain>
    </source>
</reference>
<dbReference type="Pfam" id="PF00582">
    <property type="entry name" value="Usp"/>
    <property type="match status" value="2"/>
</dbReference>
<evidence type="ECO:0000259" key="2">
    <source>
        <dbReference type="Pfam" id="PF00582"/>
    </source>
</evidence>
<feature type="domain" description="UspA" evidence="2">
    <location>
        <begin position="11"/>
        <end position="146"/>
    </location>
</feature>
<dbReference type="InterPro" id="IPR006015">
    <property type="entry name" value="Universal_stress_UspA"/>
</dbReference>
<dbReference type="Gene3D" id="3.40.50.620">
    <property type="entry name" value="HUPs"/>
    <property type="match status" value="2"/>
</dbReference>
<dbReference type="RefSeq" id="WP_147063791.1">
    <property type="nucleotide sequence ID" value="NZ_BAAARO010000008.1"/>
</dbReference>
<protein>
    <submittedName>
        <fullName evidence="3">Universal stress protein UspA</fullName>
    </submittedName>
</protein>
<dbReference type="InterPro" id="IPR014729">
    <property type="entry name" value="Rossmann-like_a/b/a_fold"/>
</dbReference>
<dbReference type="CDD" id="cd23659">
    <property type="entry name" value="USP_At3g01520-like"/>
    <property type="match status" value="1"/>
</dbReference>
<dbReference type="InterPro" id="IPR006016">
    <property type="entry name" value="UspA"/>
</dbReference>
<dbReference type="SUPFAM" id="SSF52402">
    <property type="entry name" value="Adenine nucleotide alpha hydrolases-like"/>
    <property type="match status" value="2"/>
</dbReference>
<evidence type="ECO:0000313" key="4">
    <source>
        <dbReference type="Proteomes" id="UP000321534"/>
    </source>
</evidence>
<sequence>MNGQVRTTYGIVVGYDGSAASQLALGWAAETARQQGKHLTLVHSVNVASVPAFPAMDLSQMEPTLEHAAKALVDEGAVQAGATLDASQIETQYWLGSPAAQLIDASREAELVVVGSRGRGRLLAGLLGSTSYAVAAHAQCPVVVVRGPEGRTPDDVPVPVRPGRGHDVVVGVDDSDAAVRAVNAAAEVAEREGAVLHIVRVAHSPSMEAWTYAETAKGGTEETHAIRDHAEESVTRAANRVRALHPKVIVTTEVLYGDPGQSLADLGATAGLIVVGSRGHGGFTGMLLGSVSHRVIHDASCPVMVVR</sequence>
<dbReference type="PANTHER" id="PTHR46268">
    <property type="entry name" value="STRESS RESPONSE PROTEIN NHAX"/>
    <property type="match status" value="1"/>
</dbReference>
<dbReference type="PRINTS" id="PR01438">
    <property type="entry name" value="UNVRSLSTRESS"/>
</dbReference>
<name>A0A512CXZ2_9MICO</name>
<accession>A0A512CXZ2</accession>
<dbReference type="EMBL" id="BJYX01000003">
    <property type="protein sequence ID" value="GEO29064.1"/>
    <property type="molecule type" value="Genomic_DNA"/>
</dbReference>
<organism evidence="3 4">
    <name type="scientific">Terrabacter aerolatus</name>
    <dbReference type="NCBI Taxonomy" id="422442"/>
    <lineage>
        <taxon>Bacteria</taxon>
        <taxon>Bacillati</taxon>
        <taxon>Actinomycetota</taxon>
        <taxon>Actinomycetes</taxon>
        <taxon>Micrococcales</taxon>
        <taxon>Intrasporangiaceae</taxon>
        <taxon>Terrabacter</taxon>
    </lineage>
</organism>
<keyword evidence="4" id="KW-1185">Reference proteome</keyword>
<gene>
    <name evidence="3" type="ORF">TAE01_08740</name>
</gene>
<dbReference type="PANTHER" id="PTHR46268:SF6">
    <property type="entry name" value="UNIVERSAL STRESS PROTEIN UP12"/>
    <property type="match status" value="1"/>
</dbReference>
<comment type="caution">
    <text evidence="3">The sequence shown here is derived from an EMBL/GenBank/DDBJ whole genome shotgun (WGS) entry which is preliminary data.</text>
</comment>